<name>A0ABV0AQJ3_9ACTN</name>
<dbReference type="Proteomes" id="UP001447516">
    <property type="component" value="Unassembled WGS sequence"/>
</dbReference>
<comment type="caution">
    <text evidence="3">The sequence shown here is derived from an EMBL/GenBank/DDBJ whole genome shotgun (WGS) entry which is preliminary data.</text>
</comment>
<evidence type="ECO:0000313" key="3">
    <source>
        <dbReference type="EMBL" id="MEN3536975.1"/>
    </source>
</evidence>
<dbReference type="Pfam" id="PF22738">
    <property type="entry name" value="NNH7"/>
    <property type="match status" value="1"/>
</dbReference>
<dbReference type="RefSeq" id="WP_346226961.1">
    <property type="nucleotide sequence ID" value="NZ_JBDJAW010000013.1"/>
</dbReference>
<dbReference type="SMART" id="SM00382">
    <property type="entry name" value="AAA"/>
    <property type="match status" value="1"/>
</dbReference>
<dbReference type="SUPFAM" id="SSF52540">
    <property type="entry name" value="P-loop containing nucleoside triphosphate hydrolases"/>
    <property type="match status" value="1"/>
</dbReference>
<dbReference type="InterPro" id="IPR003593">
    <property type="entry name" value="AAA+_ATPase"/>
</dbReference>
<feature type="domain" description="AAA+ ATPase" evidence="2">
    <location>
        <begin position="321"/>
        <end position="467"/>
    </location>
</feature>
<reference evidence="3 4" key="1">
    <citation type="submission" date="2024-05" db="EMBL/GenBank/DDBJ databases">
        <title>Microbispora sp.ZYX-F-249.</title>
        <authorList>
            <person name="Xie H."/>
        </authorList>
    </citation>
    <scope>NUCLEOTIDE SEQUENCE [LARGE SCALE GENOMIC DNA]</scope>
    <source>
        <strain evidence="3 4">ZYX-F-249</strain>
    </source>
</reference>
<gene>
    <name evidence="3" type="ORF">AAH991_17820</name>
</gene>
<sequence>MRKGIGYADAVRMLGQESTLAKVLTGTLVGAVPVLSLLDVKDEAVRLAGEASGRLRDRLTGLNRYDRTARLEAAQTALVVAAFFEALGELPLPFDPKELRITADEQVTLTGSGSIKASFVDELKAIKPAGFRADQSYTAMLRAIEDYYGELAAALIRFVSGLAVRDRLDATEWARAKAAIEKELPEAARRKYEELHRRLALDVPEFALWQQMIGRQRVDTGLGELEALLTRVAAQTRTPEHGHTLSRAHRALLHRPIAQSGEVPSGMRMPTLVEAYVNPDFRLGEYDAQADPSAEWWWAQREPSDDIAGFLARYFTSPEATRTPLVVLGQPGAGKSVLTKILAGRLPDGDFLPVRVPLREVPADGTIQEQIEAAVRDATGEHVTWPELTRSADGALPVVMLDGLDELLQATGIHRSDYLTRVVEFQRREADLGRPAVVLVTTRTAVADRMRFPPGCLTIRLEPFKEEQVHRWLTVWNAANQDYFAAHGLTPLPPETALAHGELASQPLLLLMLALYDADANPLQRGETGLSQAELYERLLTRFARREVDKHQPGLPGAQAAQAVETELRTLSVAAFAMFDRGRQWVTTEDLDNDLAALLPAPANHTTSFQTPLSQADKVIGKFFFVHQASAIQDSASLRTYEFLHATFGEYLVARMTRDVLRGMVAREIAAAADPYLGRPQPDDGLLYALLSFSVLTERQPIVEFLRDLLPALDREPTVDLLVRLLHGAETRTGQSYTDYRPKKSTFITRYAYYTANLVILASLTADGITAGDLFPDHTQPLDAWPHMTSLWFARLGMASFESLLRHFQVERYRDDLVVRYIGDTEYQRVGGFEPEGHDDLAWPLPGPHTLDAMHFLADPRLDGLALAAERPIAAQYSLVEATLLFRPGTAEVRSLAEAWRLSERPRKMAEILIDDLRKAYQSDPEGVTAVFREVTGAELPAEVTGEVLKTARSDGTDPGRNDATGDGSKD</sequence>
<dbReference type="InterPro" id="IPR054567">
    <property type="entry name" value="NNH7"/>
</dbReference>
<dbReference type="EMBL" id="JBDJAW010000013">
    <property type="protein sequence ID" value="MEN3536975.1"/>
    <property type="molecule type" value="Genomic_DNA"/>
</dbReference>
<dbReference type="InterPro" id="IPR027417">
    <property type="entry name" value="P-loop_NTPase"/>
</dbReference>
<evidence type="ECO:0000259" key="2">
    <source>
        <dbReference type="SMART" id="SM00382"/>
    </source>
</evidence>
<keyword evidence="4" id="KW-1185">Reference proteome</keyword>
<feature type="region of interest" description="Disordered" evidence="1">
    <location>
        <begin position="944"/>
        <end position="971"/>
    </location>
</feature>
<evidence type="ECO:0000256" key="1">
    <source>
        <dbReference type="SAM" id="MobiDB-lite"/>
    </source>
</evidence>
<protein>
    <recommendedName>
        <fullName evidence="2">AAA+ ATPase domain-containing protein</fullName>
    </recommendedName>
</protein>
<proteinExistence type="predicted"/>
<organism evidence="3 4">
    <name type="scientific">Microbispora maris</name>
    <dbReference type="NCBI Taxonomy" id="3144104"/>
    <lineage>
        <taxon>Bacteria</taxon>
        <taxon>Bacillati</taxon>
        <taxon>Actinomycetota</taxon>
        <taxon>Actinomycetes</taxon>
        <taxon>Streptosporangiales</taxon>
        <taxon>Streptosporangiaceae</taxon>
        <taxon>Microbispora</taxon>
    </lineage>
</organism>
<feature type="compositionally biased region" description="Basic and acidic residues" evidence="1">
    <location>
        <begin position="950"/>
        <end position="961"/>
    </location>
</feature>
<dbReference type="Gene3D" id="3.40.50.300">
    <property type="entry name" value="P-loop containing nucleotide triphosphate hydrolases"/>
    <property type="match status" value="1"/>
</dbReference>
<evidence type="ECO:0000313" key="4">
    <source>
        <dbReference type="Proteomes" id="UP001447516"/>
    </source>
</evidence>
<accession>A0ABV0AQJ3</accession>